<protein>
    <submittedName>
        <fullName evidence="1">Uncharacterized protein</fullName>
    </submittedName>
</protein>
<dbReference type="EnsemblMetazoa" id="PPA44069.1">
    <property type="protein sequence ID" value="PPA44069.1"/>
    <property type="gene ID" value="WBGene00282438"/>
</dbReference>
<reference evidence="2" key="1">
    <citation type="journal article" date="2008" name="Nat. Genet.">
        <title>The Pristionchus pacificus genome provides a unique perspective on nematode lifestyle and parasitism.</title>
        <authorList>
            <person name="Dieterich C."/>
            <person name="Clifton S.W."/>
            <person name="Schuster L.N."/>
            <person name="Chinwalla A."/>
            <person name="Delehaunty K."/>
            <person name="Dinkelacker I."/>
            <person name="Fulton L."/>
            <person name="Fulton R."/>
            <person name="Godfrey J."/>
            <person name="Minx P."/>
            <person name="Mitreva M."/>
            <person name="Roeseler W."/>
            <person name="Tian H."/>
            <person name="Witte H."/>
            <person name="Yang S.P."/>
            <person name="Wilson R.K."/>
            <person name="Sommer R.J."/>
        </authorList>
    </citation>
    <scope>NUCLEOTIDE SEQUENCE [LARGE SCALE GENOMIC DNA]</scope>
    <source>
        <strain evidence="2">PS312</strain>
    </source>
</reference>
<proteinExistence type="predicted"/>
<gene>
    <name evidence="1" type="primary">WBGene00282438</name>
</gene>
<sequence>MYPLIAFLQARLDVAPSSRSLPEASSSVVVEGPQTRGVRWAGWSRVPTAVGRLVRQLLPGSIEAGSRVWVIKLYTNCKGAGHWTT</sequence>
<evidence type="ECO:0000313" key="2">
    <source>
        <dbReference type="Proteomes" id="UP000005239"/>
    </source>
</evidence>
<dbReference type="Proteomes" id="UP000005239">
    <property type="component" value="Unassembled WGS sequence"/>
</dbReference>
<evidence type="ECO:0000313" key="1">
    <source>
        <dbReference type="EnsemblMetazoa" id="PPA44069.1"/>
    </source>
</evidence>
<reference evidence="1" key="2">
    <citation type="submission" date="2022-06" db="UniProtKB">
        <authorList>
            <consortium name="EnsemblMetazoa"/>
        </authorList>
    </citation>
    <scope>IDENTIFICATION</scope>
    <source>
        <strain evidence="1">PS312</strain>
    </source>
</reference>
<keyword evidence="2" id="KW-1185">Reference proteome</keyword>
<organism evidence="1 2">
    <name type="scientific">Pristionchus pacificus</name>
    <name type="common">Parasitic nematode worm</name>
    <dbReference type="NCBI Taxonomy" id="54126"/>
    <lineage>
        <taxon>Eukaryota</taxon>
        <taxon>Metazoa</taxon>
        <taxon>Ecdysozoa</taxon>
        <taxon>Nematoda</taxon>
        <taxon>Chromadorea</taxon>
        <taxon>Rhabditida</taxon>
        <taxon>Rhabditina</taxon>
        <taxon>Diplogasteromorpha</taxon>
        <taxon>Diplogasteroidea</taxon>
        <taxon>Neodiplogasteridae</taxon>
        <taxon>Pristionchus</taxon>
    </lineage>
</organism>
<accession>A0A2A6BNC5</accession>
<accession>A0A8R1UYS5</accession>
<name>A0A2A6BNC5_PRIPA</name>
<dbReference type="AlphaFoldDB" id="A0A2A6BNC5"/>